<organism evidence="1 2">
    <name type="scientific">Lachnellula subtilissima</name>
    <dbReference type="NCBI Taxonomy" id="602034"/>
    <lineage>
        <taxon>Eukaryota</taxon>
        <taxon>Fungi</taxon>
        <taxon>Dikarya</taxon>
        <taxon>Ascomycota</taxon>
        <taxon>Pezizomycotina</taxon>
        <taxon>Leotiomycetes</taxon>
        <taxon>Helotiales</taxon>
        <taxon>Lachnaceae</taxon>
        <taxon>Lachnellula</taxon>
    </lineage>
</organism>
<dbReference type="CDD" id="cd01283">
    <property type="entry name" value="cytidine_deaminase"/>
    <property type="match status" value="1"/>
</dbReference>
<dbReference type="GO" id="GO:0003824">
    <property type="term" value="F:catalytic activity"/>
    <property type="evidence" value="ECO:0007669"/>
    <property type="project" value="InterPro"/>
</dbReference>
<comment type="caution">
    <text evidence="1">The sequence shown here is derived from an EMBL/GenBank/DDBJ whole genome shotgun (WGS) entry which is preliminary data.</text>
</comment>
<dbReference type="InterPro" id="IPR016193">
    <property type="entry name" value="Cytidine_deaminase-like"/>
</dbReference>
<dbReference type="SUPFAM" id="SSF53927">
    <property type="entry name" value="Cytidine deaminase-like"/>
    <property type="match status" value="1"/>
</dbReference>
<proteinExistence type="predicted"/>
<evidence type="ECO:0000313" key="2">
    <source>
        <dbReference type="Proteomes" id="UP000462212"/>
    </source>
</evidence>
<sequence length="101" mass="10832">MFANAVAAGVSSAMVPGILDAQGKPVVLTHVVAVANDDRGVISPCGRCRQMMFDYYPDIKVIVKDDEGVLRTVSVQQLLPFAYDQKRIRGLGDPAKAAVDL</sequence>
<dbReference type="OrthoDB" id="414540at2759"/>
<dbReference type="Gene3D" id="3.40.140.10">
    <property type="entry name" value="Cytidine Deaminase, domain 2"/>
    <property type="match status" value="1"/>
</dbReference>
<reference evidence="1 2" key="1">
    <citation type="submission" date="2018-05" db="EMBL/GenBank/DDBJ databases">
        <title>Genome sequencing and assembly of the regulated plant pathogen Lachnellula willkommii and related sister species for the development of diagnostic species identification markers.</title>
        <authorList>
            <person name="Giroux E."/>
            <person name="Bilodeau G."/>
        </authorList>
    </citation>
    <scope>NUCLEOTIDE SEQUENCE [LARGE SCALE GENOMIC DNA]</scope>
    <source>
        <strain evidence="1 2">CBS 197.66</strain>
    </source>
</reference>
<dbReference type="Proteomes" id="UP000462212">
    <property type="component" value="Unassembled WGS sequence"/>
</dbReference>
<evidence type="ECO:0000313" key="1">
    <source>
        <dbReference type="EMBL" id="TVY32996.1"/>
    </source>
</evidence>
<dbReference type="GO" id="GO:0006139">
    <property type="term" value="P:nucleobase-containing compound metabolic process"/>
    <property type="evidence" value="ECO:0007669"/>
    <property type="project" value="UniProtKB-ARBA"/>
</dbReference>
<dbReference type="EMBL" id="QGMJ01000889">
    <property type="protein sequence ID" value="TVY32996.1"/>
    <property type="molecule type" value="Genomic_DNA"/>
</dbReference>
<keyword evidence="2" id="KW-1185">Reference proteome</keyword>
<dbReference type="AlphaFoldDB" id="A0A8H8RGL6"/>
<accession>A0A8H8RGL6</accession>
<protein>
    <submittedName>
        <fullName evidence="1">Blasticidin-S deaminase</fullName>
    </submittedName>
</protein>
<gene>
    <name evidence="1" type="primary">bsd</name>
    <name evidence="1" type="ORF">LSUB1_G007443</name>
</gene>
<name>A0A8H8RGL6_9HELO</name>